<evidence type="ECO:0000256" key="1">
    <source>
        <dbReference type="SAM" id="MobiDB-lite"/>
    </source>
</evidence>
<reference evidence="2 3" key="1">
    <citation type="submission" date="2024-11" db="EMBL/GenBank/DDBJ databases">
        <title>A near-complete genome assembly of Cinchona calisaya.</title>
        <authorList>
            <person name="Lian D.C."/>
            <person name="Zhao X.W."/>
            <person name="Wei L."/>
        </authorList>
    </citation>
    <scope>NUCLEOTIDE SEQUENCE [LARGE SCALE GENOMIC DNA]</scope>
    <source>
        <tissue evidence="2">Nenye</tissue>
    </source>
</reference>
<sequence length="82" mass="9603">MTETKKVTAREHHRRLQSPPPTMAIFSFSEMINLLNVLQKNRFNPKFYIAAASNNMSLQNRYFAIGMEIEEMALREQKIQNS</sequence>
<feature type="region of interest" description="Disordered" evidence="1">
    <location>
        <begin position="1"/>
        <end position="20"/>
    </location>
</feature>
<evidence type="ECO:0000313" key="3">
    <source>
        <dbReference type="Proteomes" id="UP001630127"/>
    </source>
</evidence>
<evidence type="ECO:0000313" key="2">
    <source>
        <dbReference type="EMBL" id="KAL3535884.1"/>
    </source>
</evidence>
<gene>
    <name evidence="2" type="ORF">ACH5RR_004345</name>
</gene>
<comment type="caution">
    <text evidence="2">The sequence shown here is derived from an EMBL/GenBank/DDBJ whole genome shotgun (WGS) entry which is preliminary data.</text>
</comment>
<feature type="compositionally biased region" description="Basic and acidic residues" evidence="1">
    <location>
        <begin position="1"/>
        <end position="10"/>
    </location>
</feature>
<organism evidence="2 3">
    <name type="scientific">Cinchona calisaya</name>
    <dbReference type="NCBI Taxonomy" id="153742"/>
    <lineage>
        <taxon>Eukaryota</taxon>
        <taxon>Viridiplantae</taxon>
        <taxon>Streptophyta</taxon>
        <taxon>Embryophyta</taxon>
        <taxon>Tracheophyta</taxon>
        <taxon>Spermatophyta</taxon>
        <taxon>Magnoliopsida</taxon>
        <taxon>eudicotyledons</taxon>
        <taxon>Gunneridae</taxon>
        <taxon>Pentapetalae</taxon>
        <taxon>asterids</taxon>
        <taxon>lamiids</taxon>
        <taxon>Gentianales</taxon>
        <taxon>Rubiaceae</taxon>
        <taxon>Cinchonoideae</taxon>
        <taxon>Cinchoneae</taxon>
        <taxon>Cinchona</taxon>
    </lineage>
</organism>
<dbReference type="Proteomes" id="UP001630127">
    <property type="component" value="Unassembled WGS sequence"/>
</dbReference>
<dbReference type="EMBL" id="JBJUIK010000002">
    <property type="protein sequence ID" value="KAL3535884.1"/>
    <property type="molecule type" value="Genomic_DNA"/>
</dbReference>
<accession>A0ABD3AXE1</accession>
<dbReference type="AlphaFoldDB" id="A0ABD3AXE1"/>
<name>A0ABD3AXE1_9GENT</name>
<protein>
    <submittedName>
        <fullName evidence="2">Uncharacterized protein</fullName>
    </submittedName>
</protein>
<keyword evidence="3" id="KW-1185">Reference proteome</keyword>
<proteinExistence type="predicted"/>